<proteinExistence type="predicted"/>
<keyword evidence="4" id="KW-1185">Reference proteome</keyword>
<dbReference type="AlphaFoldDB" id="A0A5B0MV37"/>
<dbReference type="EMBL" id="VDEP01000339">
    <property type="protein sequence ID" value="KAA1100890.1"/>
    <property type="molecule type" value="Genomic_DNA"/>
</dbReference>
<protein>
    <submittedName>
        <fullName evidence="2">Uncharacterized protein</fullName>
    </submittedName>
</protein>
<feature type="compositionally biased region" description="Polar residues" evidence="1">
    <location>
        <begin position="128"/>
        <end position="150"/>
    </location>
</feature>
<evidence type="ECO:0000313" key="5">
    <source>
        <dbReference type="Proteomes" id="UP000325313"/>
    </source>
</evidence>
<gene>
    <name evidence="2" type="ORF">PGT21_020049</name>
    <name evidence="3" type="ORF">PGTUg99_032315</name>
</gene>
<evidence type="ECO:0000256" key="1">
    <source>
        <dbReference type="SAM" id="MobiDB-lite"/>
    </source>
</evidence>
<feature type="compositionally biased region" description="Basic and acidic residues" evidence="1">
    <location>
        <begin position="100"/>
        <end position="116"/>
    </location>
</feature>
<feature type="compositionally biased region" description="Basic and acidic residues" evidence="1">
    <location>
        <begin position="41"/>
        <end position="63"/>
    </location>
</feature>
<evidence type="ECO:0000313" key="4">
    <source>
        <dbReference type="Proteomes" id="UP000324748"/>
    </source>
</evidence>
<feature type="region of interest" description="Disordered" evidence="1">
    <location>
        <begin position="1"/>
        <end position="65"/>
    </location>
</feature>
<name>A0A5B0MV37_PUCGR</name>
<dbReference type="Proteomes" id="UP000324748">
    <property type="component" value="Unassembled WGS sequence"/>
</dbReference>
<comment type="caution">
    <text evidence="2">The sequence shown here is derived from an EMBL/GenBank/DDBJ whole genome shotgun (WGS) entry which is preliminary data.</text>
</comment>
<evidence type="ECO:0000313" key="2">
    <source>
        <dbReference type="EMBL" id="KAA1079660.1"/>
    </source>
</evidence>
<reference evidence="4 5" key="1">
    <citation type="submission" date="2019-05" db="EMBL/GenBank/DDBJ databases">
        <title>Emergence of the Ug99 lineage of the wheat stem rust pathogen through somatic hybridization.</title>
        <authorList>
            <person name="Li F."/>
            <person name="Upadhyaya N.M."/>
            <person name="Sperschneider J."/>
            <person name="Matny O."/>
            <person name="Nguyen-Phuc H."/>
            <person name="Mago R."/>
            <person name="Raley C."/>
            <person name="Miller M.E."/>
            <person name="Silverstein K.A.T."/>
            <person name="Henningsen E."/>
            <person name="Hirsch C.D."/>
            <person name="Visser B."/>
            <person name="Pretorius Z.A."/>
            <person name="Steffenson B.J."/>
            <person name="Schwessinger B."/>
            <person name="Dodds P.N."/>
            <person name="Figueroa M."/>
        </authorList>
    </citation>
    <scope>NUCLEOTIDE SEQUENCE [LARGE SCALE GENOMIC DNA]</scope>
    <source>
        <strain evidence="2">21-0</strain>
        <strain evidence="3 5">Ug99</strain>
    </source>
</reference>
<evidence type="ECO:0000313" key="3">
    <source>
        <dbReference type="EMBL" id="KAA1100890.1"/>
    </source>
</evidence>
<feature type="compositionally biased region" description="Polar residues" evidence="1">
    <location>
        <begin position="85"/>
        <end position="95"/>
    </location>
</feature>
<feature type="region of interest" description="Disordered" evidence="1">
    <location>
        <begin position="85"/>
        <end position="157"/>
    </location>
</feature>
<organism evidence="2 4">
    <name type="scientific">Puccinia graminis f. sp. tritici</name>
    <dbReference type="NCBI Taxonomy" id="56615"/>
    <lineage>
        <taxon>Eukaryota</taxon>
        <taxon>Fungi</taxon>
        <taxon>Dikarya</taxon>
        <taxon>Basidiomycota</taxon>
        <taxon>Pucciniomycotina</taxon>
        <taxon>Pucciniomycetes</taxon>
        <taxon>Pucciniales</taxon>
        <taxon>Pucciniaceae</taxon>
        <taxon>Puccinia</taxon>
    </lineage>
</organism>
<dbReference type="EMBL" id="VSWC01000132">
    <property type="protein sequence ID" value="KAA1079660.1"/>
    <property type="molecule type" value="Genomic_DNA"/>
</dbReference>
<dbReference type="Proteomes" id="UP000325313">
    <property type="component" value="Unassembled WGS sequence"/>
</dbReference>
<accession>A0A5B0MV37</accession>
<feature type="compositionally biased region" description="Low complexity" evidence="1">
    <location>
        <begin position="9"/>
        <end position="28"/>
    </location>
</feature>
<sequence>MSPSTRSGRTYSEASSIASSRRSSTTGIAREKQPKSRKPARQQDSDHPPSEEVDPAKESRPDILKGCIADGVQKIHNKAVTTVCTGETTDKTYLNPTIREGQEETNHISSDTDVKPIETPSAVHRRPANNNPTTGAQLPSSTSLQDQSIPTVGRDGR</sequence>